<evidence type="ECO:0000256" key="13">
    <source>
        <dbReference type="ARBA" id="ARBA00034808"/>
    </source>
</evidence>
<feature type="region of interest" description="Disordered" evidence="16">
    <location>
        <begin position="703"/>
        <end position="730"/>
    </location>
</feature>
<evidence type="ECO:0000256" key="7">
    <source>
        <dbReference type="ARBA" id="ARBA00022839"/>
    </source>
</evidence>
<dbReference type="GO" id="GO:0000725">
    <property type="term" value="P:recombinational repair"/>
    <property type="evidence" value="ECO:0007669"/>
    <property type="project" value="TreeGrafter"/>
</dbReference>
<organism evidence="19 20">
    <name type="scientific">Compostimonas suwonensis</name>
    <dbReference type="NCBI Taxonomy" id="1048394"/>
    <lineage>
        <taxon>Bacteria</taxon>
        <taxon>Bacillati</taxon>
        <taxon>Actinomycetota</taxon>
        <taxon>Actinomycetes</taxon>
        <taxon>Micrococcales</taxon>
        <taxon>Microbacteriaceae</taxon>
        <taxon>Compostimonas</taxon>
    </lineage>
</organism>
<keyword evidence="8 15" id="KW-0067">ATP-binding</keyword>
<dbReference type="InterPro" id="IPR038726">
    <property type="entry name" value="PDDEXK_AddAB-type"/>
</dbReference>
<dbReference type="InterPro" id="IPR011604">
    <property type="entry name" value="PDDEXK-like_dom_sf"/>
</dbReference>
<comment type="similarity">
    <text evidence="1">Belongs to the helicase family. UvrD subfamily.</text>
</comment>
<dbReference type="PANTHER" id="PTHR11070">
    <property type="entry name" value="UVRD / RECB / PCRA DNA HELICASE FAMILY MEMBER"/>
    <property type="match status" value="1"/>
</dbReference>
<dbReference type="SUPFAM" id="SSF52980">
    <property type="entry name" value="Restriction endonuclease-like"/>
    <property type="match status" value="1"/>
</dbReference>
<evidence type="ECO:0000256" key="14">
    <source>
        <dbReference type="ARBA" id="ARBA00048988"/>
    </source>
</evidence>
<evidence type="ECO:0000256" key="9">
    <source>
        <dbReference type="ARBA" id="ARBA00023125"/>
    </source>
</evidence>
<keyword evidence="10" id="KW-0234">DNA repair</keyword>
<evidence type="ECO:0000256" key="10">
    <source>
        <dbReference type="ARBA" id="ARBA00023204"/>
    </source>
</evidence>
<keyword evidence="6 15" id="KW-0347">Helicase</keyword>
<evidence type="ECO:0000256" key="11">
    <source>
        <dbReference type="ARBA" id="ARBA00023235"/>
    </source>
</evidence>
<feature type="binding site" evidence="15">
    <location>
        <begin position="51"/>
        <end position="58"/>
    </location>
    <ligand>
        <name>ATP</name>
        <dbReference type="ChEBI" id="CHEBI:30616"/>
    </ligand>
</feature>
<evidence type="ECO:0000313" key="20">
    <source>
        <dbReference type="Proteomes" id="UP000230161"/>
    </source>
</evidence>
<dbReference type="AlphaFoldDB" id="A0A2M9BWG3"/>
<evidence type="ECO:0000256" key="16">
    <source>
        <dbReference type="SAM" id="MobiDB-lite"/>
    </source>
</evidence>
<evidence type="ECO:0000256" key="1">
    <source>
        <dbReference type="ARBA" id="ARBA00009922"/>
    </source>
</evidence>
<evidence type="ECO:0000256" key="12">
    <source>
        <dbReference type="ARBA" id="ARBA00034617"/>
    </source>
</evidence>
<evidence type="ECO:0000256" key="8">
    <source>
        <dbReference type="ARBA" id="ARBA00022840"/>
    </source>
</evidence>
<dbReference type="GO" id="GO:0005829">
    <property type="term" value="C:cytosol"/>
    <property type="evidence" value="ECO:0007669"/>
    <property type="project" value="TreeGrafter"/>
</dbReference>
<reference evidence="19 20" key="1">
    <citation type="submission" date="2017-11" db="EMBL/GenBank/DDBJ databases">
        <title>Genomic Encyclopedia of Archaeal and Bacterial Type Strains, Phase II (KMG-II): From Individual Species to Whole Genera.</title>
        <authorList>
            <person name="Goeker M."/>
        </authorList>
    </citation>
    <scope>NUCLEOTIDE SEQUENCE [LARGE SCALE GENOMIC DNA]</scope>
    <source>
        <strain evidence="19 20">DSM 25625</strain>
    </source>
</reference>
<comment type="caution">
    <text evidence="19">The sequence shown here is derived from an EMBL/GenBank/DDBJ whole genome shotgun (WGS) entry which is preliminary data.</text>
</comment>
<dbReference type="Pfam" id="PF12705">
    <property type="entry name" value="PDDEXK_1"/>
    <property type="match status" value="1"/>
</dbReference>
<evidence type="ECO:0000256" key="5">
    <source>
        <dbReference type="ARBA" id="ARBA00022801"/>
    </source>
</evidence>
<evidence type="ECO:0000256" key="6">
    <source>
        <dbReference type="ARBA" id="ARBA00022806"/>
    </source>
</evidence>
<evidence type="ECO:0000256" key="4">
    <source>
        <dbReference type="ARBA" id="ARBA00022763"/>
    </source>
</evidence>
<keyword evidence="20" id="KW-1185">Reference proteome</keyword>
<gene>
    <name evidence="19" type="ORF">CLV54_2078</name>
</gene>
<keyword evidence="3 15" id="KW-0547">Nucleotide-binding</keyword>
<dbReference type="InterPro" id="IPR014017">
    <property type="entry name" value="DNA_helicase_UvrD-like_C"/>
</dbReference>
<keyword evidence="5 15" id="KW-0378">Hydrolase</keyword>
<evidence type="ECO:0000259" key="18">
    <source>
        <dbReference type="PROSITE" id="PS51217"/>
    </source>
</evidence>
<dbReference type="Gene3D" id="3.40.50.300">
    <property type="entry name" value="P-loop containing nucleotide triphosphate hydrolases"/>
    <property type="match status" value="2"/>
</dbReference>
<dbReference type="InterPro" id="IPR000212">
    <property type="entry name" value="DNA_helicase_UvrD/REP"/>
</dbReference>
<sequence>MSVAATIFAHVIFRGFQRLQASSTAVRELELDDSQKAVLALPGDATAAVLGAPGTGKTTTLVELVADRVQRLGLSPDEIVVLAPTRQAASRLRDTLSLRLGVPTNGPMARTANSLAFRILSERAAANGDPEPPRLLTGSEQDTIISELLDGHEAEGTGPQWPESIPADVRRLRGFRTELRELIMRVSESGLLPAELSELGRLHGIPEWVAAGEFIAEYHEIVDSYRGDHLDSAELLAEASLVVRRGEALGGIRLVVVDDLQEATLSVVTLLRQLAGRGVPVIAFGDPDVATSAFRGAQASALGTLAARLGVEHAHTIVLEAAHRQGPALRELTAGITERIGTAAAGRQRLARPGAELGAQTSPVVAVQAASPALEFAEIARRLREHHLMHGVPWSRMAVIVRSGAQIPALSRALALAEVPTTSPVGGHALRDDPAASQLVRAANLATGRQPLTPELATELLLGPLGGLDGVGLRRVRLALRHEEVAGGGNRPADELLVEALDDAGRLATIDSGPARRAARLATLLAAARDLAAAGATIEELLWLIWERSGLAPLWFDQALGSGIVADEANRNLDGVVALFTSAKRYVERVPDRPASEYLADFLESEVPEDTLAPRSAGESVLVSTPNGTIGAEFEIVAVARLQESVWPNLRLRGSLLHPQRLAGLAAGIPESPVDERAQVLSDELRMFALAASRATRQVILSSTANEDEQPSPFTRLGPAPQTPDARHPLSLRGLVGSLRRRLVLTQSPEAAAALARLAAEGVPGADPRSWYGLTPPSTEAPLVDLSDPDAVVPVSPSRLETFEKSPLAWFIDSMAASPSGAAAGIGTLVHAVMEEAGTTPDADVSVEGLWAGIERRWEELRFDAPWLAERERRRTRQLALGLSEYLGDFEREGKVLLGSEGRFSITLGRAQLNGSIDRVEMTPEGAIVIVDLKTGRYVPSAAAVATHAQLGSYQLAVREGAIEAVPGDARSGGAKLVFVAGGIRGKSYRDVEQGAFDEEAMEVFRDRIADAVEGMAGARFEGVLNLGERDPHASWAHRIHLVAAVSA</sequence>
<protein>
    <recommendedName>
        <fullName evidence="13">DNA 3'-5' helicase</fullName>
        <ecNumber evidence="13">5.6.2.4</ecNumber>
    </recommendedName>
</protein>
<keyword evidence="9" id="KW-0238">DNA-binding</keyword>
<comment type="catalytic activity">
    <reaction evidence="12">
        <text>Couples ATP hydrolysis with the unwinding of duplex DNA by translocating in the 3'-5' direction.</text>
        <dbReference type="EC" id="5.6.2.4"/>
    </reaction>
</comment>
<dbReference type="EC" id="5.6.2.4" evidence="13"/>
<evidence type="ECO:0000256" key="2">
    <source>
        <dbReference type="ARBA" id="ARBA00022722"/>
    </source>
</evidence>
<dbReference type="PROSITE" id="PS51217">
    <property type="entry name" value="UVRD_HELICASE_CTER"/>
    <property type="match status" value="1"/>
</dbReference>
<keyword evidence="7" id="KW-0269">Exonuclease</keyword>
<dbReference type="PROSITE" id="PS51198">
    <property type="entry name" value="UVRD_HELICASE_ATP_BIND"/>
    <property type="match status" value="1"/>
</dbReference>
<dbReference type="InterPro" id="IPR014016">
    <property type="entry name" value="UvrD-like_ATP-bd"/>
</dbReference>
<dbReference type="Gene3D" id="1.10.486.10">
    <property type="entry name" value="PCRA, domain 4"/>
    <property type="match status" value="1"/>
</dbReference>
<feature type="domain" description="UvrD-like helicase ATP-binding" evidence="17">
    <location>
        <begin position="30"/>
        <end position="326"/>
    </location>
</feature>
<proteinExistence type="inferred from homology"/>
<dbReference type="GO" id="GO:0033202">
    <property type="term" value="C:DNA helicase complex"/>
    <property type="evidence" value="ECO:0007669"/>
    <property type="project" value="TreeGrafter"/>
</dbReference>
<feature type="domain" description="UvrD-like helicase C-terminal" evidence="18">
    <location>
        <begin position="330"/>
        <end position="631"/>
    </location>
</feature>
<dbReference type="Gene3D" id="1.10.10.160">
    <property type="match status" value="1"/>
</dbReference>
<keyword evidence="4" id="KW-0227">DNA damage</keyword>
<dbReference type="GO" id="GO:0043138">
    <property type="term" value="F:3'-5' DNA helicase activity"/>
    <property type="evidence" value="ECO:0007669"/>
    <property type="project" value="UniProtKB-EC"/>
</dbReference>
<keyword evidence="2" id="KW-0540">Nuclease</keyword>
<dbReference type="GO" id="GO:0005524">
    <property type="term" value="F:ATP binding"/>
    <property type="evidence" value="ECO:0007669"/>
    <property type="project" value="UniProtKB-UniRule"/>
</dbReference>
<dbReference type="Gene3D" id="3.90.320.10">
    <property type="match status" value="1"/>
</dbReference>
<dbReference type="PANTHER" id="PTHR11070:SF59">
    <property type="entry name" value="DNA 3'-5' HELICASE"/>
    <property type="match status" value="1"/>
</dbReference>
<comment type="catalytic activity">
    <reaction evidence="14">
        <text>ATP + H2O = ADP + phosphate + H(+)</text>
        <dbReference type="Rhea" id="RHEA:13065"/>
        <dbReference type="ChEBI" id="CHEBI:15377"/>
        <dbReference type="ChEBI" id="CHEBI:15378"/>
        <dbReference type="ChEBI" id="CHEBI:30616"/>
        <dbReference type="ChEBI" id="CHEBI:43474"/>
        <dbReference type="ChEBI" id="CHEBI:456216"/>
        <dbReference type="EC" id="5.6.2.4"/>
    </reaction>
</comment>
<dbReference type="EMBL" id="PGFB01000003">
    <property type="protein sequence ID" value="PJJ62281.1"/>
    <property type="molecule type" value="Genomic_DNA"/>
</dbReference>
<evidence type="ECO:0000256" key="3">
    <source>
        <dbReference type="ARBA" id="ARBA00022741"/>
    </source>
</evidence>
<dbReference type="InterPro" id="IPR011335">
    <property type="entry name" value="Restrct_endonuc-II-like"/>
</dbReference>
<dbReference type="InterPro" id="IPR013986">
    <property type="entry name" value="DExx_box_DNA_helicase_dom_sf"/>
</dbReference>
<evidence type="ECO:0000259" key="17">
    <source>
        <dbReference type="PROSITE" id="PS51198"/>
    </source>
</evidence>
<evidence type="ECO:0000256" key="15">
    <source>
        <dbReference type="PROSITE-ProRule" id="PRU00560"/>
    </source>
</evidence>
<keyword evidence="11" id="KW-0413">Isomerase</keyword>
<name>A0A2M9BWG3_9MICO</name>
<accession>A0A2M9BWG3</accession>
<dbReference type="Pfam" id="PF00580">
    <property type="entry name" value="UvrD-helicase"/>
    <property type="match status" value="1"/>
</dbReference>
<dbReference type="GO" id="GO:0004527">
    <property type="term" value="F:exonuclease activity"/>
    <property type="evidence" value="ECO:0007669"/>
    <property type="project" value="UniProtKB-KW"/>
</dbReference>
<dbReference type="Proteomes" id="UP000230161">
    <property type="component" value="Unassembled WGS sequence"/>
</dbReference>
<dbReference type="GO" id="GO:0003677">
    <property type="term" value="F:DNA binding"/>
    <property type="evidence" value="ECO:0007669"/>
    <property type="project" value="UniProtKB-KW"/>
</dbReference>
<dbReference type="InterPro" id="IPR027417">
    <property type="entry name" value="P-loop_NTPase"/>
</dbReference>
<dbReference type="SUPFAM" id="SSF52540">
    <property type="entry name" value="P-loop containing nucleoside triphosphate hydrolases"/>
    <property type="match status" value="1"/>
</dbReference>
<evidence type="ECO:0000313" key="19">
    <source>
        <dbReference type="EMBL" id="PJJ62281.1"/>
    </source>
</evidence>